<feature type="compositionally biased region" description="Polar residues" evidence="1">
    <location>
        <begin position="182"/>
        <end position="198"/>
    </location>
</feature>
<comment type="caution">
    <text evidence="2">The sequence shown here is derived from an EMBL/GenBank/DDBJ whole genome shotgun (WGS) entry which is preliminary data.</text>
</comment>
<accession>A0A973W088</accession>
<feature type="region of interest" description="Disordered" evidence="1">
    <location>
        <begin position="335"/>
        <end position="375"/>
    </location>
</feature>
<feature type="compositionally biased region" description="Low complexity" evidence="1">
    <location>
        <begin position="63"/>
        <end position="78"/>
    </location>
</feature>
<sequence>MSGQATLSEDGRTMSGGCCTTTRVGAAPSLVVEKKPSSPQQPSSEVAAREAKSGRQPSDKTAARTPQATTTNTQSASSHGKPTVAAVQGGNSQSCSDITGLPGAPKSQVKCQTDRRRFAVAPAQEPAKHPAAAPVTESHSSEDPASLAGTIVDELGRIRSGQSDDPDNRSAPTPPPVAAATSGNLTSGNPISAGQRATSPGAGAPSCAAYFENMLENFKRNAAICLKDSRLIRSLNDMEGTNKSTVADVYLTRASAPELFAYIDPLDPRWKHAGDSFAPNCELPLTDVAQSESYMECARAYLCGAAAARCGLMRAREIKTNSCLPLSRECLAQHPVPQRMSSDPKPPEYVSPDPVAPLPSPPASQSTITGPSSSK</sequence>
<proteinExistence type="predicted"/>
<feature type="region of interest" description="Disordered" evidence="1">
    <location>
        <begin position="158"/>
        <end position="202"/>
    </location>
</feature>
<dbReference type="RefSeq" id="WP_166204421.1">
    <property type="nucleotide sequence ID" value="NZ_CP088285.1"/>
</dbReference>
<evidence type="ECO:0000313" key="2">
    <source>
        <dbReference type="EMBL" id="NVI45001.1"/>
    </source>
</evidence>
<feature type="compositionally biased region" description="Basic and acidic residues" evidence="1">
    <location>
        <begin position="47"/>
        <end position="62"/>
    </location>
</feature>
<feature type="region of interest" description="Disordered" evidence="1">
    <location>
        <begin position="1"/>
        <end position="146"/>
    </location>
</feature>
<name>A0A973W088_9BRAD</name>
<organism evidence="2">
    <name type="scientific">Bradyrhizobium septentrionale</name>
    <dbReference type="NCBI Taxonomy" id="1404411"/>
    <lineage>
        <taxon>Bacteria</taxon>
        <taxon>Pseudomonadati</taxon>
        <taxon>Pseudomonadota</taxon>
        <taxon>Alphaproteobacteria</taxon>
        <taxon>Hyphomicrobiales</taxon>
        <taxon>Nitrobacteraceae</taxon>
        <taxon>Bradyrhizobium</taxon>
    </lineage>
</organism>
<dbReference type="AlphaFoldDB" id="A0A973W088"/>
<evidence type="ECO:0000256" key="1">
    <source>
        <dbReference type="SAM" id="MobiDB-lite"/>
    </source>
</evidence>
<dbReference type="EMBL" id="JAAOLE020000001">
    <property type="protein sequence ID" value="NVI45001.1"/>
    <property type="molecule type" value="Genomic_DNA"/>
</dbReference>
<gene>
    <name evidence="2" type="ORF">HAP48_018990</name>
</gene>
<protein>
    <submittedName>
        <fullName evidence="2">Uncharacterized protein</fullName>
    </submittedName>
</protein>
<reference evidence="2" key="1">
    <citation type="submission" date="2020-06" db="EMBL/GenBank/DDBJ databases">
        <title>Whole Genome Sequence of Bradyrhizobium sp. Strain 1S1.</title>
        <authorList>
            <person name="Bromfield E.S.P."/>
            <person name="Cloutier S."/>
        </authorList>
    </citation>
    <scope>NUCLEOTIDE SEQUENCE [LARGE SCALE GENOMIC DNA]</scope>
    <source>
        <strain evidence="2">1S1</strain>
    </source>
</reference>